<dbReference type="GO" id="GO:0005737">
    <property type="term" value="C:cytoplasm"/>
    <property type="evidence" value="ECO:0007669"/>
    <property type="project" value="TreeGrafter"/>
</dbReference>
<dbReference type="Gene3D" id="3.40.50.300">
    <property type="entry name" value="P-loop containing nucleotide triphosphate hydrolases"/>
    <property type="match status" value="1"/>
</dbReference>
<dbReference type="InterPro" id="IPR027417">
    <property type="entry name" value="P-loop_NTPase"/>
</dbReference>
<accession>A0A975PEQ5</accession>
<keyword evidence="12" id="KW-1185">Reference proteome</keyword>
<keyword evidence="8" id="KW-0311">Gluconate utilization</keyword>
<comment type="catalytic activity">
    <reaction evidence="9 10">
        <text>D-gluconate + ATP = 6-phospho-D-gluconate + ADP + H(+)</text>
        <dbReference type="Rhea" id="RHEA:19433"/>
        <dbReference type="ChEBI" id="CHEBI:15378"/>
        <dbReference type="ChEBI" id="CHEBI:18391"/>
        <dbReference type="ChEBI" id="CHEBI:30616"/>
        <dbReference type="ChEBI" id="CHEBI:58759"/>
        <dbReference type="ChEBI" id="CHEBI:456216"/>
        <dbReference type="EC" id="2.7.1.12"/>
    </reaction>
</comment>
<comment type="similarity">
    <text evidence="2 10">Belongs to the gluconokinase GntK/GntV family.</text>
</comment>
<evidence type="ECO:0000313" key="11">
    <source>
        <dbReference type="EMBL" id="QWQ36305.1"/>
    </source>
</evidence>
<evidence type="ECO:0000256" key="8">
    <source>
        <dbReference type="ARBA" id="ARBA00023064"/>
    </source>
</evidence>
<organism evidence="11 12">
    <name type="scientific">Arthrobacter sunyaminii</name>
    <dbReference type="NCBI Taxonomy" id="2816859"/>
    <lineage>
        <taxon>Bacteria</taxon>
        <taxon>Bacillati</taxon>
        <taxon>Actinomycetota</taxon>
        <taxon>Actinomycetes</taxon>
        <taxon>Micrococcales</taxon>
        <taxon>Micrococcaceae</taxon>
        <taxon>Arthrobacter</taxon>
    </lineage>
</organism>
<keyword evidence="5 10" id="KW-0547">Nucleotide-binding</keyword>
<dbReference type="FunFam" id="3.40.50.300:FF:000522">
    <property type="entry name" value="Gluconokinase"/>
    <property type="match status" value="1"/>
</dbReference>
<dbReference type="GO" id="GO:0005524">
    <property type="term" value="F:ATP binding"/>
    <property type="evidence" value="ECO:0007669"/>
    <property type="project" value="UniProtKB-KW"/>
</dbReference>
<evidence type="ECO:0000256" key="9">
    <source>
        <dbReference type="ARBA" id="ARBA00048090"/>
    </source>
</evidence>
<comment type="pathway">
    <text evidence="1">Carbohydrate acid metabolism.</text>
</comment>
<dbReference type="Pfam" id="PF13671">
    <property type="entry name" value="AAA_33"/>
    <property type="match status" value="1"/>
</dbReference>
<evidence type="ECO:0000256" key="10">
    <source>
        <dbReference type="RuleBase" id="RU363066"/>
    </source>
</evidence>
<evidence type="ECO:0000256" key="1">
    <source>
        <dbReference type="ARBA" id="ARBA00004761"/>
    </source>
</evidence>
<evidence type="ECO:0000256" key="3">
    <source>
        <dbReference type="ARBA" id="ARBA00012054"/>
    </source>
</evidence>
<dbReference type="PANTHER" id="PTHR43442:SF3">
    <property type="entry name" value="GLUCONOKINASE-RELATED"/>
    <property type="match status" value="1"/>
</dbReference>
<dbReference type="EC" id="2.7.1.12" evidence="3 10"/>
<evidence type="ECO:0000256" key="6">
    <source>
        <dbReference type="ARBA" id="ARBA00022777"/>
    </source>
</evidence>
<dbReference type="NCBIfam" id="TIGR01313">
    <property type="entry name" value="therm_gnt_kin"/>
    <property type="match status" value="1"/>
</dbReference>
<dbReference type="RefSeq" id="WP_104053498.1">
    <property type="nucleotide sequence ID" value="NZ_CP076456.1"/>
</dbReference>
<evidence type="ECO:0000256" key="4">
    <source>
        <dbReference type="ARBA" id="ARBA00022679"/>
    </source>
</evidence>
<evidence type="ECO:0000256" key="5">
    <source>
        <dbReference type="ARBA" id="ARBA00022741"/>
    </source>
</evidence>
<keyword evidence="4 10" id="KW-0808">Transferase</keyword>
<dbReference type="SUPFAM" id="SSF52540">
    <property type="entry name" value="P-loop containing nucleoside triphosphate hydrolases"/>
    <property type="match status" value="1"/>
</dbReference>
<evidence type="ECO:0000313" key="12">
    <source>
        <dbReference type="Proteomes" id="UP000680588"/>
    </source>
</evidence>
<dbReference type="EMBL" id="CP076456">
    <property type="protein sequence ID" value="QWQ36305.1"/>
    <property type="molecule type" value="Genomic_DNA"/>
</dbReference>
<dbReference type="PANTHER" id="PTHR43442">
    <property type="entry name" value="GLUCONOKINASE-RELATED"/>
    <property type="match status" value="1"/>
</dbReference>
<dbReference type="KEGG" id="asun:KG104_00170"/>
<evidence type="ECO:0000256" key="7">
    <source>
        <dbReference type="ARBA" id="ARBA00022840"/>
    </source>
</evidence>
<gene>
    <name evidence="11" type="ORF">KG104_00170</name>
</gene>
<name>A0A975PEQ5_9MICC</name>
<dbReference type="InterPro" id="IPR006001">
    <property type="entry name" value="Therm_gnt_kin"/>
</dbReference>
<protein>
    <recommendedName>
        <fullName evidence="3 10">Gluconokinase</fullName>
        <ecNumber evidence="3 10">2.7.1.12</ecNumber>
    </recommendedName>
</protein>
<keyword evidence="6 10" id="KW-0418">Kinase</keyword>
<dbReference type="CDD" id="cd02021">
    <property type="entry name" value="GntK"/>
    <property type="match status" value="1"/>
</dbReference>
<reference evidence="11" key="1">
    <citation type="submission" date="2021-06" db="EMBL/GenBank/DDBJ databases">
        <title>Novel species in genus Arthrobacter.</title>
        <authorList>
            <person name="Zhang G."/>
        </authorList>
    </citation>
    <scope>NUCLEOTIDE SEQUENCE</scope>
    <source>
        <strain evidence="11">Zg-ZUI122</strain>
    </source>
</reference>
<dbReference type="AlphaFoldDB" id="A0A975PEQ5"/>
<dbReference type="GO" id="GO:0019521">
    <property type="term" value="P:D-gluconate metabolic process"/>
    <property type="evidence" value="ECO:0007669"/>
    <property type="project" value="UniProtKB-KW"/>
</dbReference>
<dbReference type="Proteomes" id="UP000680588">
    <property type="component" value="Chromosome"/>
</dbReference>
<evidence type="ECO:0000256" key="2">
    <source>
        <dbReference type="ARBA" id="ARBA00008420"/>
    </source>
</evidence>
<proteinExistence type="inferred from homology"/>
<keyword evidence="7 10" id="KW-0067">ATP-binding</keyword>
<sequence length="172" mass="18778">MSPAPQHLVIMGVSGSGKTTISTLLSEHLGWIAAEADEFHSEANIAKMASGTPLTDEDRWPWLDSIRNWMDTQAENGRSTIVTCSALKRAYRDVLASASGQLHFVHLNGDAEVLRERMKTRSGHFMPASLLPSQINTLEPLSEDEPGIVIDILHSPAEIAADILDRLDLPAN</sequence>
<dbReference type="GO" id="GO:0046316">
    <property type="term" value="F:gluconokinase activity"/>
    <property type="evidence" value="ECO:0007669"/>
    <property type="project" value="UniProtKB-EC"/>
</dbReference>